<proteinExistence type="predicted"/>
<accession>A0A8S5NH19</accession>
<name>A0A8S5NH19_9CAUD</name>
<organism evidence="1">
    <name type="scientific">Siphoviridae sp. ctLmu1</name>
    <dbReference type="NCBI Taxonomy" id="2826253"/>
    <lineage>
        <taxon>Viruses</taxon>
        <taxon>Duplodnaviria</taxon>
        <taxon>Heunggongvirae</taxon>
        <taxon>Uroviricota</taxon>
        <taxon>Caudoviricetes</taxon>
    </lineage>
</organism>
<reference evidence="1" key="1">
    <citation type="journal article" date="2021" name="Proc. Natl. Acad. Sci. U.S.A.">
        <title>A Catalog of Tens of Thousands of Viruses from Human Metagenomes Reveals Hidden Associations with Chronic Diseases.</title>
        <authorList>
            <person name="Tisza M.J."/>
            <person name="Buck C.B."/>
        </authorList>
    </citation>
    <scope>NUCLEOTIDE SEQUENCE</scope>
    <source>
        <strain evidence="1">CtLmu1</strain>
    </source>
</reference>
<evidence type="ECO:0000313" key="1">
    <source>
        <dbReference type="EMBL" id="DAD93652.1"/>
    </source>
</evidence>
<dbReference type="EMBL" id="BK015164">
    <property type="protein sequence ID" value="DAD93652.1"/>
    <property type="molecule type" value="Genomic_DNA"/>
</dbReference>
<sequence>MSKIVDDFMAGVCYDGSMKKGQTRMAGANE</sequence>
<protein>
    <submittedName>
        <fullName evidence="1">Uncharacterized protein</fullName>
    </submittedName>
</protein>